<evidence type="ECO:0000256" key="1">
    <source>
        <dbReference type="SAM" id="Phobius"/>
    </source>
</evidence>
<proteinExistence type="predicted"/>
<accession>A0A564TSI4</accession>
<gene>
    <name evidence="2" type="ORF">ROSSTS7063_01961</name>
</gene>
<feature type="transmembrane region" description="Helical" evidence="1">
    <location>
        <begin position="120"/>
        <end position="141"/>
    </location>
</feature>
<evidence type="ECO:0000313" key="3">
    <source>
        <dbReference type="Proteomes" id="UP000409147"/>
    </source>
</evidence>
<dbReference type="Proteomes" id="UP000409147">
    <property type="component" value="Unassembled WGS sequence"/>
</dbReference>
<evidence type="ECO:0000313" key="2">
    <source>
        <dbReference type="EMBL" id="VUX10218.1"/>
    </source>
</evidence>
<protein>
    <recommendedName>
        <fullName evidence="4">ABC-2 family transporter protein</fullName>
    </recommendedName>
</protein>
<sequence length="238" mass="27066">MKPSLKRELEKVFEAPAPKRKGEFLKKVPQTKISNLSFVMAQFEYIPKYIWGIFSFTFGIAIVCGCFMEKDVLWVISALIPFIALSILTENARSGIYLMAELEMAARFSLRSVILARMEILGASHLLLLMFLIPLCAMYNIGTVFQVGLYILVPYMLTVFIGLCATRRIHGMESMYVCMGIAVGVSALNIFVRRIFPIIYEMEFMSIWIIGFALLIVLVVKEMKKSIEQTEELAWSLS</sequence>
<dbReference type="RefSeq" id="WP_144369130.1">
    <property type="nucleotide sequence ID" value="NZ_CABHNB010000029.1"/>
</dbReference>
<reference evidence="2 3" key="1">
    <citation type="submission" date="2019-07" db="EMBL/GenBank/DDBJ databases">
        <authorList>
            <person name="Hibberd C M."/>
            <person name="Gehrig L. J."/>
            <person name="Chang H.-W."/>
            <person name="Venkatesh S."/>
        </authorList>
    </citation>
    <scope>NUCLEOTIDE SEQUENCE [LARGE SCALE GENOMIC DNA]</scope>
    <source>
        <strain evidence="2">Ruminococcus_obeum_SSTS_Bg7063</strain>
    </source>
</reference>
<name>A0A564TSI4_9FIRM</name>
<keyword evidence="3" id="KW-1185">Reference proteome</keyword>
<keyword evidence="1" id="KW-1133">Transmembrane helix</keyword>
<organism evidence="2 3">
    <name type="scientific">Blautia obeum</name>
    <dbReference type="NCBI Taxonomy" id="40520"/>
    <lineage>
        <taxon>Bacteria</taxon>
        <taxon>Bacillati</taxon>
        <taxon>Bacillota</taxon>
        <taxon>Clostridia</taxon>
        <taxon>Lachnospirales</taxon>
        <taxon>Lachnospiraceae</taxon>
        <taxon>Blautia</taxon>
    </lineage>
</organism>
<feature type="transmembrane region" description="Helical" evidence="1">
    <location>
        <begin position="174"/>
        <end position="192"/>
    </location>
</feature>
<keyword evidence="1" id="KW-0472">Membrane</keyword>
<evidence type="ECO:0008006" key="4">
    <source>
        <dbReference type="Google" id="ProtNLM"/>
    </source>
</evidence>
<keyword evidence="1" id="KW-0812">Transmembrane</keyword>
<dbReference type="AlphaFoldDB" id="A0A564TSI4"/>
<dbReference type="EMBL" id="CABHNB010000029">
    <property type="protein sequence ID" value="VUX10218.1"/>
    <property type="molecule type" value="Genomic_DNA"/>
</dbReference>
<feature type="transmembrane region" description="Helical" evidence="1">
    <location>
        <begin position="74"/>
        <end position="99"/>
    </location>
</feature>
<feature type="transmembrane region" description="Helical" evidence="1">
    <location>
        <begin position="198"/>
        <end position="220"/>
    </location>
</feature>
<feature type="transmembrane region" description="Helical" evidence="1">
    <location>
        <begin position="147"/>
        <end position="165"/>
    </location>
</feature>
<feature type="transmembrane region" description="Helical" evidence="1">
    <location>
        <begin position="49"/>
        <end position="68"/>
    </location>
</feature>